<name>A0ABT0CAD9_THEVL</name>
<keyword evidence="2" id="KW-0597">Phosphoprotein</keyword>
<evidence type="ECO:0000256" key="2">
    <source>
        <dbReference type="PROSITE-ProRule" id="PRU00169"/>
    </source>
</evidence>
<feature type="domain" description="Response regulatory" evidence="3">
    <location>
        <begin position="3"/>
        <end position="119"/>
    </location>
</feature>
<dbReference type="CDD" id="cd17574">
    <property type="entry name" value="REC_OmpR"/>
    <property type="match status" value="1"/>
</dbReference>
<proteinExistence type="predicted"/>
<dbReference type="Pfam" id="PF07228">
    <property type="entry name" value="SpoIIE"/>
    <property type="match status" value="1"/>
</dbReference>
<accession>A0ABT0CAD9</accession>
<evidence type="ECO:0000259" key="3">
    <source>
        <dbReference type="PROSITE" id="PS50110"/>
    </source>
</evidence>
<dbReference type="SUPFAM" id="SSF52172">
    <property type="entry name" value="CheY-like"/>
    <property type="match status" value="1"/>
</dbReference>
<dbReference type="Proteomes" id="UP000830835">
    <property type="component" value="Unassembled WGS sequence"/>
</dbReference>
<dbReference type="InterPro" id="IPR001789">
    <property type="entry name" value="Sig_transdc_resp-reg_receiver"/>
</dbReference>
<dbReference type="PROSITE" id="PS50110">
    <property type="entry name" value="RESPONSE_REGULATORY"/>
    <property type="match status" value="1"/>
</dbReference>
<gene>
    <name evidence="4" type="ORF">JX360_07460</name>
</gene>
<dbReference type="InterPro" id="IPR036457">
    <property type="entry name" value="PPM-type-like_dom_sf"/>
</dbReference>
<protein>
    <submittedName>
        <fullName evidence="4">SpoIIE family protein phosphatase</fullName>
    </submittedName>
</protein>
<organism evidence="4 5">
    <name type="scientific">Thermostichus vulcanus str. 'Rupite'</name>
    <dbReference type="NCBI Taxonomy" id="2813851"/>
    <lineage>
        <taxon>Bacteria</taxon>
        <taxon>Bacillati</taxon>
        <taxon>Cyanobacteriota</taxon>
        <taxon>Cyanophyceae</taxon>
        <taxon>Thermostichales</taxon>
        <taxon>Thermostichaceae</taxon>
        <taxon>Thermostichus</taxon>
    </lineage>
</organism>
<reference evidence="4" key="1">
    <citation type="submission" date="2021-02" db="EMBL/GenBank/DDBJ databases">
        <title>The CRISPR/cas machinery reduction and long-range gene transfer in the hot spring cyanobacterium Synechococcus.</title>
        <authorList>
            <person name="Dvorak P."/>
            <person name="Jahodarova E."/>
            <person name="Hasler P."/>
            <person name="Poulickova A."/>
        </authorList>
    </citation>
    <scope>NUCLEOTIDE SEQUENCE</scope>
    <source>
        <strain evidence="4">Rupite</strain>
    </source>
</reference>
<comment type="caution">
    <text evidence="4">The sequence shown here is derived from an EMBL/GenBank/DDBJ whole genome shotgun (WGS) entry which is preliminary data.</text>
</comment>
<dbReference type="InterPro" id="IPR052016">
    <property type="entry name" value="Bact_Sigma-Reg"/>
</dbReference>
<dbReference type="SMART" id="SM00448">
    <property type="entry name" value="REC"/>
    <property type="match status" value="1"/>
</dbReference>
<dbReference type="Pfam" id="PF00072">
    <property type="entry name" value="Response_reg"/>
    <property type="match status" value="1"/>
</dbReference>
<evidence type="ECO:0000313" key="5">
    <source>
        <dbReference type="Proteomes" id="UP000830835"/>
    </source>
</evidence>
<evidence type="ECO:0000313" key="4">
    <source>
        <dbReference type="EMBL" id="MCJ2542745.1"/>
    </source>
</evidence>
<dbReference type="SMART" id="SM00331">
    <property type="entry name" value="PP2C_SIG"/>
    <property type="match status" value="1"/>
</dbReference>
<dbReference type="InterPro" id="IPR011006">
    <property type="entry name" value="CheY-like_superfamily"/>
</dbReference>
<sequence>MAAILIVDDDPTIRLVLKRSLERQGYTVKMATNGLEGMEQAHLISPGLIICDWMMPDMDGLEVCRRIKADPKFSTTFFILLTARTEVEDRVQGLDAGADEFLSKPIDPNELQARVRAGLRLHQLSHDLRQQTARLQAELAEAARYVSSLLPKPDFFPDCNITTDWRFLPSQELGGDSFNYHWLDAEHLAIYLLDVSGHGVGSALLSVSVMNQLRTQGLPDTDPRQPEAVLRALNHSFQMGSHNEMYFTLWYGVYHPGSRLLSFASAGHPPALLIDPTQTTPIKLKTPNLPIGILPNPSFQMDQVWIPASSHLYLFSDGVYEVANQEKELWGLDNLIALLNHDAAGSLDLDQITQQAQAFRGQPDFEDDFSLLRVSFG</sequence>
<keyword evidence="1" id="KW-0378">Hydrolase</keyword>
<dbReference type="PANTHER" id="PTHR43156">
    <property type="entry name" value="STAGE II SPORULATION PROTEIN E-RELATED"/>
    <property type="match status" value="1"/>
</dbReference>
<dbReference type="Gene3D" id="3.60.40.10">
    <property type="entry name" value="PPM-type phosphatase domain"/>
    <property type="match status" value="1"/>
</dbReference>
<dbReference type="PANTHER" id="PTHR43156:SF2">
    <property type="entry name" value="STAGE II SPORULATION PROTEIN E"/>
    <property type="match status" value="1"/>
</dbReference>
<feature type="modified residue" description="4-aspartylphosphate" evidence="2">
    <location>
        <position position="52"/>
    </location>
</feature>
<evidence type="ECO:0000256" key="1">
    <source>
        <dbReference type="ARBA" id="ARBA00022801"/>
    </source>
</evidence>
<keyword evidence="5" id="KW-1185">Reference proteome</keyword>
<dbReference type="EMBL" id="JAFIRA010000015">
    <property type="protein sequence ID" value="MCJ2542745.1"/>
    <property type="molecule type" value="Genomic_DNA"/>
</dbReference>
<dbReference type="InterPro" id="IPR001932">
    <property type="entry name" value="PPM-type_phosphatase-like_dom"/>
</dbReference>
<dbReference type="Gene3D" id="3.40.50.2300">
    <property type="match status" value="1"/>
</dbReference>
<dbReference type="RefSeq" id="WP_244350027.1">
    <property type="nucleotide sequence ID" value="NZ_JAFIRA010000015.1"/>
</dbReference>